<comment type="function">
    <text evidence="11">Participates actively in the response to hyperosmotic and heat shock by preventing the aggregation of stress-denatured proteins and by disaggregating proteins, also in an autonomous, DnaK-independent fashion. Unfolded proteins bind initially to DnaJ; upon interaction with the DnaJ-bound protein, DnaK hydrolyzes its bound ATP, resulting in the formation of a stable complex. GrpE releases ADP from DnaK; ATP binding to DnaK triggers the release of the substrate protein, thus completing the reaction cycle. Several rounds of ATP-dependent interactions between DnaJ, DnaK and GrpE are required for fully efficient folding. Also involved, together with DnaK and GrpE, in the DNA replication of plasmids through activation of initiation proteins.</text>
</comment>
<keyword evidence="1 11" id="KW-0963">Cytoplasm</keyword>
<dbReference type="PROSITE" id="PS50076">
    <property type="entry name" value="DNAJ_2"/>
    <property type="match status" value="1"/>
</dbReference>
<evidence type="ECO:0000256" key="3">
    <source>
        <dbReference type="ARBA" id="ARBA00022723"/>
    </source>
</evidence>
<dbReference type="Proteomes" id="UP000291072">
    <property type="component" value="Unassembled WGS sequence"/>
</dbReference>
<evidence type="ECO:0000256" key="12">
    <source>
        <dbReference type="PROSITE-ProRule" id="PRU00546"/>
    </source>
</evidence>
<dbReference type="SUPFAM" id="SSF57938">
    <property type="entry name" value="DnaJ/Hsp40 cysteine-rich domain"/>
    <property type="match status" value="1"/>
</dbReference>
<dbReference type="GO" id="GO:0008270">
    <property type="term" value="F:zinc ion binding"/>
    <property type="evidence" value="ECO:0007669"/>
    <property type="project" value="UniProtKB-UniRule"/>
</dbReference>
<dbReference type="PROSITE" id="PS00636">
    <property type="entry name" value="DNAJ_1"/>
    <property type="match status" value="1"/>
</dbReference>
<evidence type="ECO:0000256" key="10">
    <source>
        <dbReference type="ARBA" id="ARBA00067609"/>
    </source>
</evidence>
<dbReference type="OrthoDB" id="9779889at2"/>
<comment type="caution">
    <text evidence="11">Lacks conserved residue(s) required for the propagation of feature annotation.</text>
</comment>
<feature type="domain" description="CR-type" evidence="14">
    <location>
        <begin position="128"/>
        <end position="210"/>
    </location>
</feature>
<comment type="domain">
    <text evidence="11">The J domain is necessary and sufficient to stimulate DnaK ATPase activity. Zinc center 1 plays an important role in the autonomous, DnaK-independent chaperone activity of DnaJ. Zinc center 2 is essential for interaction with DnaK and for DnaJ activity.</text>
</comment>
<dbReference type="GO" id="GO:0051082">
    <property type="term" value="F:unfolded protein binding"/>
    <property type="evidence" value="ECO:0007669"/>
    <property type="project" value="UniProtKB-UniRule"/>
</dbReference>
<dbReference type="EMBL" id="PSZP01000011">
    <property type="protein sequence ID" value="TCG11201.1"/>
    <property type="molecule type" value="Genomic_DNA"/>
</dbReference>
<accession>A0A4R0XW60</accession>
<keyword evidence="2 11" id="KW-0235">DNA replication</keyword>
<dbReference type="InterPro" id="IPR012724">
    <property type="entry name" value="DnaJ"/>
</dbReference>
<dbReference type="CDD" id="cd06257">
    <property type="entry name" value="DnaJ"/>
    <property type="match status" value="1"/>
</dbReference>
<dbReference type="RefSeq" id="WP_131613400.1">
    <property type="nucleotide sequence ID" value="NZ_PSZP01000011.1"/>
</dbReference>
<dbReference type="GO" id="GO:0005524">
    <property type="term" value="F:ATP binding"/>
    <property type="evidence" value="ECO:0007669"/>
    <property type="project" value="InterPro"/>
</dbReference>
<dbReference type="SUPFAM" id="SSF49493">
    <property type="entry name" value="HSP40/DnaJ peptide-binding domain"/>
    <property type="match status" value="2"/>
</dbReference>
<reference evidence="15 16" key="1">
    <citation type="submission" date="2018-02" db="EMBL/GenBank/DDBJ databases">
        <title>Mycoplasma marinum and Mycoplasma todarodis sp. nov., moderately halophilic and psychrotolerant mycoplasmas isolated from cephalopods.</title>
        <authorList>
            <person name="Viver T."/>
        </authorList>
    </citation>
    <scope>NUCLEOTIDE SEQUENCE [LARGE SCALE GENOMIC DNA]</scope>
    <source>
        <strain evidence="15 16">5H</strain>
    </source>
</reference>
<evidence type="ECO:0000259" key="13">
    <source>
        <dbReference type="PROSITE" id="PS50076"/>
    </source>
</evidence>
<dbReference type="GO" id="GO:0006260">
    <property type="term" value="P:DNA replication"/>
    <property type="evidence" value="ECO:0007669"/>
    <property type="project" value="UniProtKB-KW"/>
</dbReference>
<dbReference type="FunFam" id="1.10.287.110:FF:000031">
    <property type="entry name" value="Molecular chaperone DnaJ"/>
    <property type="match status" value="1"/>
</dbReference>
<dbReference type="Pfam" id="PF00226">
    <property type="entry name" value="DnaJ"/>
    <property type="match status" value="1"/>
</dbReference>
<evidence type="ECO:0000256" key="4">
    <source>
        <dbReference type="ARBA" id="ARBA00022737"/>
    </source>
</evidence>
<dbReference type="PRINTS" id="PR00625">
    <property type="entry name" value="JDOMAIN"/>
</dbReference>
<sequence>MNKKDYYEVLGVAKSATPQEIKKAFRKLAMKYHPDRNKAADAEDKFKEINEAYEILSDEEKRSQYDQFGHAAFEQGGMGSGAGFGGFGGFGDIFGDIFGGGSSRRRGPSKGENYQASVSIDFMDSILGSTIERTLPKYEQCSECNATGAASASDIVTCSDCHGSGSTARIVNTPFGRMQSQGVCERCSGQGKIIKNKCKKCHGNKITAIKKNVEISIPAGIQDGQTIIVEGYGAAGKMGGPSGDLYLNIQVKSHKHYKRDGNNLYMRVPVSMLDIISSNKIMIPTPYGEHAFKLSSKYASGDKFTISKAGVPSVRTGRKGDLIIELSIYIPKLSAKEKEKVVKAMAKVKDEKFNKWQKDFK</sequence>
<feature type="binding site" evidence="11">
    <location>
        <position position="158"/>
    </location>
    <ligand>
        <name>Zn(2+)</name>
        <dbReference type="ChEBI" id="CHEBI:29105"/>
        <label>2</label>
    </ligand>
</feature>
<dbReference type="NCBIfam" id="NF008035">
    <property type="entry name" value="PRK10767.1"/>
    <property type="match status" value="1"/>
</dbReference>
<comment type="similarity">
    <text evidence="9 11">Belongs to the DnaJ family.</text>
</comment>
<dbReference type="Pfam" id="PF00684">
    <property type="entry name" value="DnaJ_CXXCXGXG"/>
    <property type="match status" value="1"/>
</dbReference>
<evidence type="ECO:0000313" key="16">
    <source>
        <dbReference type="Proteomes" id="UP000291072"/>
    </source>
</evidence>
<keyword evidence="16" id="KW-1185">Reference proteome</keyword>
<dbReference type="SUPFAM" id="SSF46565">
    <property type="entry name" value="Chaperone J-domain"/>
    <property type="match status" value="1"/>
</dbReference>
<evidence type="ECO:0000256" key="9">
    <source>
        <dbReference type="ARBA" id="ARBA00061004"/>
    </source>
</evidence>
<dbReference type="CDD" id="cd10747">
    <property type="entry name" value="DnaJ_C"/>
    <property type="match status" value="1"/>
</dbReference>
<dbReference type="GO" id="GO:0009408">
    <property type="term" value="P:response to heat"/>
    <property type="evidence" value="ECO:0007669"/>
    <property type="project" value="InterPro"/>
</dbReference>
<feature type="domain" description="J" evidence="13">
    <location>
        <begin position="5"/>
        <end position="69"/>
    </location>
</feature>
<dbReference type="NCBIfam" id="TIGR02349">
    <property type="entry name" value="DnaJ_bact"/>
    <property type="match status" value="1"/>
</dbReference>
<dbReference type="PANTHER" id="PTHR43096:SF48">
    <property type="entry name" value="CHAPERONE PROTEIN DNAJ"/>
    <property type="match status" value="1"/>
</dbReference>
<evidence type="ECO:0000256" key="8">
    <source>
        <dbReference type="ARBA" id="ARBA00023186"/>
    </source>
</evidence>
<gene>
    <name evidence="11 15" type="primary">dnaJ</name>
    <name evidence="15" type="ORF">C4B25_02050</name>
</gene>
<dbReference type="InterPro" id="IPR001305">
    <property type="entry name" value="HSP_DnaJ_Cys-rich_dom"/>
</dbReference>
<feature type="binding site" evidence="11">
    <location>
        <position position="141"/>
    </location>
    <ligand>
        <name>Zn(2+)</name>
        <dbReference type="ChEBI" id="CHEBI:29105"/>
        <label>1</label>
    </ligand>
</feature>
<feature type="binding site" evidence="11">
    <location>
        <position position="184"/>
    </location>
    <ligand>
        <name>Zn(2+)</name>
        <dbReference type="ChEBI" id="CHEBI:29105"/>
        <label>2</label>
    </ligand>
</feature>
<dbReference type="GO" id="GO:0042026">
    <property type="term" value="P:protein refolding"/>
    <property type="evidence" value="ECO:0007669"/>
    <property type="project" value="TreeGrafter"/>
</dbReference>
<dbReference type="InterPro" id="IPR036410">
    <property type="entry name" value="HSP_DnaJ_Cys-rich_dom_sf"/>
</dbReference>
<keyword evidence="3 11" id="KW-0479">Metal-binding</keyword>
<dbReference type="InterPro" id="IPR001623">
    <property type="entry name" value="DnaJ_domain"/>
</dbReference>
<dbReference type="PANTHER" id="PTHR43096">
    <property type="entry name" value="DNAJ HOMOLOG 1, MITOCHONDRIAL-RELATED"/>
    <property type="match status" value="1"/>
</dbReference>
<dbReference type="FunFam" id="2.10.230.10:FF:000002">
    <property type="entry name" value="Molecular chaperone DnaJ"/>
    <property type="match status" value="1"/>
</dbReference>
<dbReference type="InterPro" id="IPR002939">
    <property type="entry name" value="DnaJ_C"/>
</dbReference>
<dbReference type="SMART" id="SM00271">
    <property type="entry name" value="DnaJ"/>
    <property type="match status" value="1"/>
</dbReference>
<keyword evidence="8 11" id="KW-0143">Chaperone</keyword>
<feature type="binding site" evidence="11">
    <location>
        <position position="187"/>
    </location>
    <ligand>
        <name>Zn(2+)</name>
        <dbReference type="ChEBI" id="CHEBI:29105"/>
        <label>2</label>
    </ligand>
</feature>
<dbReference type="Gene3D" id="2.10.230.10">
    <property type="entry name" value="Heat shock protein DnaJ, cysteine-rich domain"/>
    <property type="match status" value="1"/>
</dbReference>
<feature type="binding site" evidence="11">
    <location>
        <position position="144"/>
    </location>
    <ligand>
        <name>Zn(2+)</name>
        <dbReference type="ChEBI" id="CHEBI:29105"/>
        <label>1</label>
    </ligand>
</feature>
<dbReference type="InterPro" id="IPR036869">
    <property type="entry name" value="J_dom_sf"/>
</dbReference>
<feature type="zinc finger region" description="CR-type" evidence="12">
    <location>
        <begin position="128"/>
        <end position="210"/>
    </location>
</feature>
<dbReference type="HAMAP" id="MF_01152">
    <property type="entry name" value="DnaJ"/>
    <property type="match status" value="1"/>
</dbReference>
<evidence type="ECO:0000256" key="2">
    <source>
        <dbReference type="ARBA" id="ARBA00022705"/>
    </source>
</evidence>
<comment type="caution">
    <text evidence="15">The sequence shown here is derived from an EMBL/GenBank/DDBJ whole genome shotgun (WGS) entry which is preliminary data.</text>
</comment>
<feature type="binding site" evidence="11">
    <location>
        <position position="198"/>
    </location>
    <ligand>
        <name>Zn(2+)</name>
        <dbReference type="ChEBI" id="CHEBI:29105"/>
        <label>1</label>
    </ligand>
</feature>
<evidence type="ECO:0000256" key="6">
    <source>
        <dbReference type="ARBA" id="ARBA00022833"/>
    </source>
</evidence>
<comment type="subunit">
    <text evidence="11">Homodimer.</text>
</comment>
<evidence type="ECO:0000256" key="5">
    <source>
        <dbReference type="ARBA" id="ARBA00022771"/>
    </source>
</evidence>
<dbReference type="PROSITE" id="PS51188">
    <property type="entry name" value="ZF_CR"/>
    <property type="match status" value="1"/>
</dbReference>
<evidence type="ECO:0000256" key="1">
    <source>
        <dbReference type="ARBA" id="ARBA00022490"/>
    </source>
</evidence>
<comment type="cofactor">
    <cofactor evidence="11">
        <name>Zn(2+)</name>
        <dbReference type="ChEBI" id="CHEBI:29105"/>
    </cofactor>
    <text evidence="11">Binds 2 Zn(2+) ions per monomer.</text>
</comment>
<evidence type="ECO:0000313" key="15">
    <source>
        <dbReference type="EMBL" id="TCG11201.1"/>
    </source>
</evidence>
<dbReference type="Pfam" id="PF01556">
    <property type="entry name" value="DnaJ_C"/>
    <property type="match status" value="1"/>
</dbReference>
<feature type="binding site" evidence="11">
    <location>
        <position position="161"/>
    </location>
    <ligand>
        <name>Zn(2+)</name>
        <dbReference type="ChEBI" id="CHEBI:29105"/>
        <label>2</label>
    </ligand>
</feature>
<keyword evidence="4 11" id="KW-0677">Repeat</keyword>
<dbReference type="AlphaFoldDB" id="A0A4R0XW60"/>
<dbReference type="Gene3D" id="2.60.260.20">
    <property type="entry name" value="Urease metallochaperone UreE, N-terminal domain"/>
    <property type="match status" value="2"/>
</dbReference>
<organism evidence="15 16">
    <name type="scientific">Mycoplasma todarodis</name>
    <dbReference type="NCBI Taxonomy" id="1937191"/>
    <lineage>
        <taxon>Bacteria</taxon>
        <taxon>Bacillati</taxon>
        <taxon>Mycoplasmatota</taxon>
        <taxon>Mollicutes</taxon>
        <taxon>Mycoplasmataceae</taxon>
        <taxon>Mycoplasma</taxon>
    </lineage>
</organism>
<keyword evidence="6 11" id="KW-0862">Zinc</keyword>
<dbReference type="Gene3D" id="1.10.287.110">
    <property type="entry name" value="DnaJ domain"/>
    <property type="match status" value="1"/>
</dbReference>
<evidence type="ECO:0000256" key="11">
    <source>
        <dbReference type="HAMAP-Rule" id="MF_01152"/>
    </source>
</evidence>
<evidence type="ECO:0000256" key="7">
    <source>
        <dbReference type="ARBA" id="ARBA00023016"/>
    </source>
</evidence>
<dbReference type="CDD" id="cd10719">
    <property type="entry name" value="DnaJ_zf"/>
    <property type="match status" value="1"/>
</dbReference>
<evidence type="ECO:0000259" key="14">
    <source>
        <dbReference type="PROSITE" id="PS51188"/>
    </source>
</evidence>
<dbReference type="GO" id="GO:0005737">
    <property type="term" value="C:cytoplasm"/>
    <property type="evidence" value="ECO:0007669"/>
    <property type="project" value="UniProtKB-SubCell"/>
</dbReference>
<dbReference type="InterPro" id="IPR008971">
    <property type="entry name" value="HSP40/DnaJ_pept-bd"/>
</dbReference>
<feature type="binding site" evidence="11">
    <location>
        <position position="201"/>
    </location>
    <ligand>
        <name>Zn(2+)</name>
        <dbReference type="ChEBI" id="CHEBI:29105"/>
        <label>1</label>
    </ligand>
</feature>
<proteinExistence type="inferred from homology"/>
<keyword evidence="5 11" id="KW-0863">Zinc-finger</keyword>
<comment type="subcellular location">
    <subcellularLocation>
        <location evidence="11">Cytoplasm</location>
    </subcellularLocation>
</comment>
<protein>
    <recommendedName>
        <fullName evidence="10 11">Chaperone protein DnaJ</fullName>
    </recommendedName>
</protein>
<name>A0A4R0XW60_9MOLU</name>
<dbReference type="GO" id="GO:0031072">
    <property type="term" value="F:heat shock protein binding"/>
    <property type="evidence" value="ECO:0007669"/>
    <property type="project" value="InterPro"/>
</dbReference>
<keyword evidence="7 11" id="KW-0346">Stress response</keyword>
<dbReference type="InterPro" id="IPR018253">
    <property type="entry name" value="DnaJ_domain_CS"/>
</dbReference>